<evidence type="ECO:0000313" key="3">
    <source>
        <dbReference type="EMBL" id="AQP44342.1"/>
    </source>
</evidence>
<dbReference type="AlphaFoldDB" id="A0A1Q2CDY6"/>
<evidence type="ECO:0000313" key="4">
    <source>
        <dbReference type="Proteomes" id="UP000188324"/>
    </source>
</evidence>
<accession>A0A1Q2CDY6</accession>
<dbReference type="InterPro" id="IPR021421">
    <property type="entry name" value="DUF3071"/>
</dbReference>
<dbReference type="RefSeq" id="WP_077341399.1">
    <property type="nucleotide sequence ID" value="NZ_CP019605.1"/>
</dbReference>
<dbReference type="Pfam" id="PF11268">
    <property type="entry name" value="DUF3071"/>
    <property type="match status" value="1"/>
</dbReference>
<name>A0A1Q2CDY6_9ACTN</name>
<dbReference type="EMBL" id="CP019605">
    <property type="protein sequence ID" value="AQP44342.1"/>
    <property type="molecule type" value="Genomic_DNA"/>
</dbReference>
<evidence type="ECO:0000256" key="1">
    <source>
        <dbReference type="SAM" id="MobiDB-lite"/>
    </source>
</evidence>
<dbReference type="InterPro" id="IPR047682">
    <property type="entry name" value="SepH-like"/>
</dbReference>
<evidence type="ECO:0000259" key="2">
    <source>
        <dbReference type="Pfam" id="PF11268"/>
    </source>
</evidence>
<reference evidence="3 4" key="1">
    <citation type="journal article" date="2016" name="Int. J. Syst. Evol. Microbiol.">
        <title>Tessaracoccus flavus sp. nov., isolated from the drainage system of a lindane-producing factory.</title>
        <authorList>
            <person name="Kumari R."/>
            <person name="Singh P."/>
            <person name="Schumann P."/>
            <person name="Lal R."/>
        </authorList>
    </citation>
    <scope>NUCLEOTIDE SEQUENCE [LARGE SCALE GENOMIC DNA]</scope>
    <source>
        <strain evidence="3 4">RP1T</strain>
    </source>
</reference>
<feature type="domain" description="DUF3071" evidence="2">
    <location>
        <begin position="3"/>
        <end position="118"/>
    </location>
</feature>
<feature type="compositionally biased region" description="Basic and acidic residues" evidence="1">
    <location>
        <begin position="304"/>
        <end position="320"/>
    </location>
</feature>
<proteinExistence type="predicted"/>
<feature type="region of interest" description="Disordered" evidence="1">
    <location>
        <begin position="214"/>
        <end position="320"/>
    </location>
</feature>
<dbReference type="STRING" id="1610493.RPIT_05530"/>
<organism evidence="3 4">
    <name type="scientific">Tessaracoccus flavus</name>
    <dbReference type="NCBI Taxonomy" id="1610493"/>
    <lineage>
        <taxon>Bacteria</taxon>
        <taxon>Bacillati</taxon>
        <taxon>Actinomycetota</taxon>
        <taxon>Actinomycetes</taxon>
        <taxon>Propionibacteriales</taxon>
        <taxon>Propionibacteriaceae</taxon>
        <taxon>Tessaracoccus</taxon>
    </lineage>
</organism>
<feature type="compositionally biased region" description="Polar residues" evidence="1">
    <location>
        <begin position="286"/>
        <end position="296"/>
    </location>
</feature>
<dbReference type="Proteomes" id="UP000188324">
    <property type="component" value="Chromosome"/>
</dbReference>
<feature type="compositionally biased region" description="Pro residues" evidence="1">
    <location>
        <begin position="250"/>
        <end position="270"/>
    </location>
</feature>
<dbReference type="KEGG" id="tfl:RPIT_05530"/>
<gene>
    <name evidence="3" type="ORF">RPIT_05530</name>
</gene>
<dbReference type="NCBIfam" id="NF040712">
    <property type="entry name" value="SepH"/>
    <property type="match status" value="1"/>
</dbReference>
<sequence>MVNALTPREIQARIRSGSSVDDVVAETGMSTERIEAFAGPVLAEREHIASAAQSATIRRRGEAGSHHRLREIIAERLSSRGIDSDAIEWDAWRQNDLKWRVVGRLGEGDDARTAEFIFDPKGRFSVAHNGDARWLIGEEPPGAAPEEENTVDFSDELALVRATHETQPDDQPGDDVPSSALMHDSNEDTSQLDRLYDMLSGISEDSVRIYTGIMSPAEPLPDDQTTPVEPPRRQPRSPPPPPRSLHRPRSPVPRMSPPRSPWSTPAPPFPSRARRSAARRCPPGTRSCSVGPTPSSLAPCLRPVGREQVARDKGRPPQLI</sequence>
<protein>
    <recommendedName>
        <fullName evidence="2">DUF3071 domain-containing protein</fullName>
    </recommendedName>
</protein>
<feature type="region of interest" description="Disordered" evidence="1">
    <location>
        <begin position="164"/>
        <end position="184"/>
    </location>
</feature>
<keyword evidence="4" id="KW-1185">Reference proteome</keyword>